<comment type="caution">
    <text evidence="10">The sequence shown here is derived from an EMBL/GenBank/DDBJ whole genome shotgun (WGS) entry which is preliminary data.</text>
</comment>
<comment type="cofactor">
    <cofactor evidence="1">
        <name>Mg(2+)</name>
        <dbReference type="ChEBI" id="CHEBI:18420"/>
    </cofactor>
</comment>
<dbReference type="GO" id="GO:0016779">
    <property type="term" value="F:nucleotidyltransferase activity"/>
    <property type="evidence" value="ECO:0007669"/>
    <property type="project" value="UniProtKB-KW"/>
</dbReference>
<evidence type="ECO:0000256" key="5">
    <source>
        <dbReference type="ARBA" id="ARBA00022723"/>
    </source>
</evidence>
<sequence length="613" mass="70353">MAKSLDELNFINGVLNHLPIDSEEENYVRTVNNACFSLVKPTPITNPKLVCHSSAALQLLDLDDGSIDDHFIRCFAGNELIEGSKTAAHCYCGHQFGEFAGQLGDGAAIYLGEIINSKNEHWELQLKGAGKTPYSRDADGRKVLRSSLREFLCSEAMHNLGIPTTRAMTCIVGDDKVERDMFYNGNPKMESCSVISRVAQSFIRFGSFEIFKPLDRNSYRSGPSVGRHDILTNMTDYIIKSYFPSINDMEVSQCEKYKLFYKNVVINTAKLAAKWQAVGFVHGVLNTDNMSILGLTIDYGPFGFMDRFDFDHIPNTSDTNGRYRFRQQPEICLWNLSKFAETLQPLVPINELKDILNETYVDLYVNEYKNIMLQKFGLFKNVNEDNDDLVSDKTLTNEFLQTMTQVGGDYTNCFRTLSSLNLPGMASFETNLETLTRKLLFNSSTHDELMDFYQSYINSPMVQMKLILMSNFMEQLIDDKMVLQIMARLQHHQHIEELDPEQMENENRKLWTSWLKLYVNRLKHEVVDFKDDLLKLEEHDKKRKQIMNANNPRIILRNHLAENAIKKAESGDFNEARQLLKALTEPYADIPEYDQYTRKPSKLDSNLKLSCSS</sequence>
<evidence type="ECO:0000256" key="4">
    <source>
        <dbReference type="ARBA" id="ARBA00022695"/>
    </source>
</evidence>
<dbReference type="PANTHER" id="PTHR12153:SF15">
    <property type="entry name" value="PROTEIN ADENYLYLTRANSFERASE SELO, MITOCHONDRIAL"/>
    <property type="match status" value="1"/>
</dbReference>
<name>A0A9Q0MFE0_BLOTA</name>
<evidence type="ECO:0000256" key="6">
    <source>
        <dbReference type="ARBA" id="ARBA00022741"/>
    </source>
</evidence>
<keyword evidence="6" id="KW-0547">Nucleotide-binding</keyword>
<protein>
    <recommendedName>
        <fullName evidence="9">Selenoprotein O</fullName>
    </recommendedName>
</protein>
<keyword evidence="7" id="KW-0067">ATP-binding</keyword>
<dbReference type="GO" id="GO:0046872">
    <property type="term" value="F:metal ion binding"/>
    <property type="evidence" value="ECO:0007669"/>
    <property type="project" value="UniProtKB-KW"/>
</dbReference>
<dbReference type="NCBIfam" id="NF000658">
    <property type="entry name" value="PRK00029.1"/>
    <property type="match status" value="1"/>
</dbReference>
<dbReference type="GO" id="GO:0005524">
    <property type="term" value="F:ATP binding"/>
    <property type="evidence" value="ECO:0007669"/>
    <property type="project" value="UniProtKB-KW"/>
</dbReference>
<keyword evidence="4" id="KW-0548">Nucleotidyltransferase</keyword>
<keyword evidence="11" id="KW-1185">Reference proteome</keyword>
<evidence type="ECO:0000256" key="8">
    <source>
        <dbReference type="ARBA" id="ARBA00022842"/>
    </source>
</evidence>
<reference evidence="10" key="1">
    <citation type="submission" date="2022-12" db="EMBL/GenBank/DDBJ databases">
        <title>Genome assemblies of Blomia tropicalis.</title>
        <authorList>
            <person name="Cui Y."/>
        </authorList>
    </citation>
    <scope>NUCLEOTIDE SEQUENCE</scope>
    <source>
        <tissue evidence="10">Adult mites</tissue>
    </source>
</reference>
<evidence type="ECO:0000313" key="11">
    <source>
        <dbReference type="Proteomes" id="UP001142055"/>
    </source>
</evidence>
<evidence type="ECO:0000256" key="1">
    <source>
        <dbReference type="ARBA" id="ARBA00001946"/>
    </source>
</evidence>
<dbReference type="HAMAP" id="MF_00692">
    <property type="entry name" value="SelO"/>
    <property type="match status" value="1"/>
</dbReference>
<accession>A0A9Q0MFE0</accession>
<proteinExistence type="inferred from homology"/>
<keyword evidence="5" id="KW-0479">Metal-binding</keyword>
<keyword evidence="8" id="KW-0460">Magnesium</keyword>
<evidence type="ECO:0000256" key="3">
    <source>
        <dbReference type="ARBA" id="ARBA00022679"/>
    </source>
</evidence>
<evidence type="ECO:0000256" key="7">
    <source>
        <dbReference type="ARBA" id="ARBA00022840"/>
    </source>
</evidence>
<dbReference type="OMA" id="ICRWNCE"/>
<dbReference type="AlphaFoldDB" id="A0A9Q0MFE0"/>
<dbReference type="Pfam" id="PF02696">
    <property type="entry name" value="SelO"/>
    <property type="match status" value="1"/>
</dbReference>
<dbReference type="EMBL" id="JAPWDV010000001">
    <property type="protein sequence ID" value="KAJ6224524.1"/>
    <property type="molecule type" value="Genomic_DNA"/>
</dbReference>
<evidence type="ECO:0000256" key="2">
    <source>
        <dbReference type="ARBA" id="ARBA00009747"/>
    </source>
</evidence>
<organism evidence="10 11">
    <name type="scientific">Blomia tropicalis</name>
    <name type="common">Mite</name>
    <dbReference type="NCBI Taxonomy" id="40697"/>
    <lineage>
        <taxon>Eukaryota</taxon>
        <taxon>Metazoa</taxon>
        <taxon>Ecdysozoa</taxon>
        <taxon>Arthropoda</taxon>
        <taxon>Chelicerata</taxon>
        <taxon>Arachnida</taxon>
        <taxon>Acari</taxon>
        <taxon>Acariformes</taxon>
        <taxon>Sarcoptiformes</taxon>
        <taxon>Astigmata</taxon>
        <taxon>Glycyphagoidea</taxon>
        <taxon>Echimyopodidae</taxon>
        <taxon>Blomia</taxon>
    </lineage>
</organism>
<gene>
    <name evidence="10" type="ORF">RDWZM_003069</name>
</gene>
<dbReference type="Proteomes" id="UP001142055">
    <property type="component" value="Chromosome 1"/>
</dbReference>
<evidence type="ECO:0000256" key="9">
    <source>
        <dbReference type="ARBA" id="ARBA00031547"/>
    </source>
</evidence>
<comment type="similarity">
    <text evidence="2">Belongs to the SELO family.</text>
</comment>
<dbReference type="InterPro" id="IPR003846">
    <property type="entry name" value="SelO"/>
</dbReference>
<keyword evidence="3" id="KW-0808">Transferase</keyword>
<dbReference type="PANTHER" id="PTHR12153">
    <property type="entry name" value="SELENOPROTEIN O"/>
    <property type="match status" value="1"/>
</dbReference>
<evidence type="ECO:0000313" key="10">
    <source>
        <dbReference type="EMBL" id="KAJ6224524.1"/>
    </source>
</evidence>